<keyword evidence="1" id="KW-0946">Virion</keyword>
<dbReference type="GO" id="GO:0098021">
    <property type="term" value="C:viral capsid, decoration"/>
    <property type="evidence" value="ECO:0007669"/>
    <property type="project" value="UniProtKB-UniRule"/>
</dbReference>
<comment type="subunit">
    <text evidence="1">Monomer. Interacts with the major capsid protein; one hoc molecule associates with each hexamer facet.</text>
</comment>
<gene>
    <name evidence="2" type="ORF">Sf24_gp32</name>
</gene>
<evidence type="ECO:0000313" key="3">
    <source>
        <dbReference type="Proteomes" id="UP000241550"/>
    </source>
</evidence>
<accession>A0A2K9VL12</accession>
<comment type="function">
    <text evidence="1">Capsid decoration protein that binds as a monomer at the center of each major capsid protein hexamer once maturation and expension of the capsid has occured. It only has a marginal effect on head stability. Dispensable for the head morphogenesis and phage infection.</text>
</comment>
<dbReference type="InterPro" id="IPR013783">
    <property type="entry name" value="Ig-like_fold"/>
</dbReference>
<proteinExistence type="inferred from homology"/>
<reference evidence="2 3" key="1">
    <citation type="submission" date="2017-06" db="EMBL/GenBank/DDBJ databases">
        <title>The isolation and characterization of 16 novel Shigella-infecting phages from the environment.</title>
        <authorList>
            <person name="Doore S.M."/>
            <person name="Schrad J.R."/>
            <person name="Dover J.A."/>
            <person name="Parent K.N."/>
        </authorList>
    </citation>
    <scope>NUCLEOTIDE SEQUENCE [LARGE SCALE GENOMIC DNA]</scope>
</reference>
<name>A0A2K9VL12_9CAUD</name>
<organism evidence="2 3">
    <name type="scientific">Shigella phage Sf24</name>
    <dbReference type="NCBI Taxonomy" id="2024309"/>
    <lineage>
        <taxon>Viruses</taxon>
        <taxon>Duplodnaviria</taxon>
        <taxon>Heunggongvirae</taxon>
        <taxon>Uroviricota</taxon>
        <taxon>Caudoviricetes</taxon>
        <taxon>Pantevenvirales</taxon>
        <taxon>Straboviridae</taxon>
        <taxon>Tevenvirinae</taxon>
        <taxon>Tequatrovirus</taxon>
        <taxon>Tequatrovirus sf24</taxon>
    </lineage>
</organism>
<dbReference type="EMBL" id="MF327008">
    <property type="protein sequence ID" value="AUV63042.1"/>
    <property type="molecule type" value="Genomic_DNA"/>
</dbReference>
<dbReference type="SUPFAM" id="SSF48726">
    <property type="entry name" value="Immunoglobulin"/>
    <property type="match status" value="1"/>
</dbReference>
<dbReference type="InterPro" id="IPR038998">
    <property type="entry name" value="HOC"/>
</dbReference>
<comment type="similarity">
    <text evidence="1">Belongs to the Tevenvirinae Hoc family.</text>
</comment>
<keyword evidence="3" id="KW-1185">Reference proteome</keyword>
<keyword evidence="1" id="KW-0167">Capsid protein</keyword>
<dbReference type="InterPro" id="IPR036179">
    <property type="entry name" value="Ig-like_dom_sf"/>
</dbReference>
<comment type="subcellular location">
    <subcellularLocation>
        <location evidence="1">Virion</location>
    </subcellularLocation>
</comment>
<protein>
    <recommendedName>
        <fullName evidence="1">Highly immunogenic outer capsid protein</fullName>
        <shortName evidence="1">Hoc</shortName>
    </recommendedName>
</protein>
<evidence type="ECO:0000256" key="1">
    <source>
        <dbReference type="HAMAP-Rule" id="MF_04116"/>
    </source>
</evidence>
<sequence>MAFTVDITPKTPTGVIDETKQFTATPSGETGGGTITYAWSVDNAPQEGSAATFDYVLKGPAGQKTIKVVATNTIPDAEAETAEITTTITVQNKTQTTTLAVTPDSPAAGVIGTAVEFTAALASQPSGASATYQWHVDDSPVSEATNATFSYTPTTSGVKRIKCVAQVTATDYDAKEVTSNEVSLTVNKKTMNPQVALTPPSINVQQDASATFTANVTDAPEEAQIAYSWKKDSSPVEGSTNVYTVDTSSVGSQTIEVTATVTATDYDSKTITAEGQVQVTDKVAPEPEGELPYVHPLPHRTSAYIWCGWWVMDEIQKMTEEGKDWKTDDPDSKYYLHRYTLQKMMKDYPEVDVQESRNGYIIHKTALETGIIYTYP</sequence>
<dbReference type="Proteomes" id="UP000241550">
    <property type="component" value="Segment"/>
</dbReference>
<dbReference type="Gene3D" id="2.60.40.10">
    <property type="entry name" value="Immunoglobulins"/>
    <property type="match status" value="2"/>
</dbReference>
<evidence type="ECO:0000313" key="2">
    <source>
        <dbReference type="EMBL" id="AUV63042.1"/>
    </source>
</evidence>
<dbReference type="HAMAP" id="MF_04116">
    <property type="entry name" value="HOC_T4"/>
    <property type="match status" value="1"/>
</dbReference>
<feature type="region of interest" description="Interaction with the major capsid protein" evidence="1">
    <location>
        <begin position="355"/>
        <end position="359"/>
    </location>
</feature>